<dbReference type="Proteomes" id="UP000427769">
    <property type="component" value="Chromosome"/>
</dbReference>
<dbReference type="KEGG" id="dwd:DSCW_35360"/>
<evidence type="ECO:0000259" key="1">
    <source>
        <dbReference type="Pfam" id="PF00497"/>
    </source>
</evidence>
<dbReference type="OrthoDB" id="5418872at2"/>
<proteinExistence type="predicted"/>
<gene>
    <name evidence="2" type="ORF">DSCW_35360</name>
</gene>
<sequence length="261" mass="29373">MLVAAYILLCPLIPCTQATTLQLATDDTPGNPWIIGGGLQFNETLPGIEIELYRLMAARLGLKLDMVRLPWKRCLLNIERGLVDGIFPASFKPERLAVGVYPMKNGQIDPLRKSRDSAYYLYTQKTAPLGWDGNRFVNLHLMDRKTIGVPLGWSIASDLRTMGMDLLEKPMPEDLLEILNRGGLAGVVCLDTVMDTYLVQRPNRFSGIRKNQPAVTENAYYLMLSHPFVARHPVLSENIWDTIAAIKNEGTFKAVMERYLH</sequence>
<dbReference type="Gene3D" id="3.40.190.10">
    <property type="entry name" value="Periplasmic binding protein-like II"/>
    <property type="match status" value="2"/>
</dbReference>
<organism evidence="2 3">
    <name type="scientific">Desulfosarcina widdelii</name>
    <dbReference type="NCBI Taxonomy" id="947919"/>
    <lineage>
        <taxon>Bacteria</taxon>
        <taxon>Pseudomonadati</taxon>
        <taxon>Thermodesulfobacteriota</taxon>
        <taxon>Desulfobacteria</taxon>
        <taxon>Desulfobacterales</taxon>
        <taxon>Desulfosarcinaceae</taxon>
        <taxon>Desulfosarcina</taxon>
    </lineage>
</organism>
<dbReference type="EMBL" id="AP021875">
    <property type="protein sequence ID" value="BBO76119.1"/>
    <property type="molecule type" value="Genomic_DNA"/>
</dbReference>
<dbReference type="SUPFAM" id="SSF53850">
    <property type="entry name" value="Periplasmic binding protein-like II"/>
    <property type="match status" value="1"/>
</dbReference>
<protein>
    <recommendedName>
        <fullName evidence="1">Solute-binding protein family 3/N-terminal domain-containing protein</fullName>
    </recommendedName>
</protein>
<evidence type="ECO:0000313" key="2">
    <source>
        <dbReference type="EMBL" id="BBO76119.1"/>
    </source>
</evidence>
<feature type="domain" description="Solute-binding protein family 3/N-terminal" evidence="1">
    <location>
        <begin position="42"/>
        <end position="260"/>
    </location>
</feature>
<keyword evidence="3" id="KW-1185">Reference proteome</keyword>
<evidence type="ECO:0000313" key="3">
    <source>
        <dbReference type="Proteomes" id="UP000427769"/>
    </source>
</evidence>
<accession>A0A5K7Z7I4</accession>
<reference evidence="2 3" key="1">
    <citation type="submission" date="2019-11" db="EMBL/GenBank/DDBJ databases">
        <title>Comparative genomics of hydrocarbon-degrading Desulfosarcina strains.</title>
        <authorList>
            <person name="Watanabe M."/>
            <person name="Kojima H."/>
            <person name="Fukui M."/>
        </authorList>
    </citation>
    <scope>NUCLEOTIDE SEQUENCE [LARGE SCALE GENOMIC DNA]</scope>
    <source>
        <strain evidence="2 3">PP31</strain>
    </source>
</reference>
<name>A0A5K7Z7I4_9BACT</name>
<dbReference type="InterPro" id="IPR001638">
    <property type="entry name" value="Solute-binding_3/MltF_N"/>
</dbReference>
<dbReference type="RefSeq" id="WP_155304975.1">
    <property type="nucleotide sequence ID" value="NZ_AP021875.1"/>
</dbReference>
<dbReference type="Pfam" id="PF00497">
    <property type="entry name" value="SBP_bac_3"/>
    <property type="match status" value="1"/>
</dbReference>
<dbReference type="AlphaFoldDB" id="A0A5K7Z7I4"/>